<evidence type="ECO:0000313" key="2">
    <source>
        <dbReference type="EMBL" id="KIM58113.1"/>
    </source>
</evidence>
<dbReference type="AlphaFoldDB" id="A0A0C2Z852"/>
<organism evidence="2 3">
    <name type="scientific">Scleroderma citrinum Foug A</name>
    <dbReference type="NCBI Taxonomy" id="1036808"/>
    <lineage>
        <taxon>Eukaryota</taxon>
        <taxon>Fungi</taxon>
        <taxon>Dikarya</taxon>
        <taxon>Basidiomycota</taxon>
        <taxon>Agaricomycotina</taxon>
        <taxon>Agaricomycetes</taxon>
        <taxon>Agaricomycetidae</taxon>
        <taxon>Boletales</taxon>
        <taxon>Sclerodermatineae</taxon>
        <taxon>Sclerodermataceae</taxon>
        <taxon>Scleroderma</taxon>
    </lineage>
</organism>
<protein>
    <submittedName>
        <fullName evidence="2">Uncharacterized protein</fullName>
    </submittedName>
</protein>
<name>A0A0C2Z852_9AGAM</name>
<sequence>MVMPPSALLVQQPSPCHTSAQTALHDSMNTSLCPRKRSIGCIESHSTKQVTFPTSSARLHKSNSRCRKFSASAPRFPVAYKASPTVSILFSAVCSQNQGFGFGAKEPELPDVHSFVPFLCSPLNGDEDFEMTDGTLCLHPSPDLSIPCLSPSPSLQPPVRRKCCSGCSSGVPLSRRDRSSKDPKDGSVRKRARKSKQHGGDMWWLGVIHRSIFQGLCKPKPTVSLCPISAFDGSGNRQYQQMRHNTFEAQDQLLAERIWQKLLDGGCHSVAMTGGHEGKTAAPLPSRLTLLSPPPTPILGVLMPSSILSSPAATACRTDSENMLASESQSSLAHKAPPSSLENIPTLLSLKFQRSPSPPLLSSTPRPSWSTTPTPQTPTMLTMPQLVASLTLVHHERSGLRSRG</sequence>
<feature type="compositionally biased region" description="Basic and acidic residues" evidence="1">
    <location>
        <begin position="174"/>
        <end position="188"/>
    </location>
</feature>
<proteinExistence type="predicted"/>
<feature type="compositionally biased region" description="Polar residues" evidence="1">
    <location>
        <begin position="321"/>
        <end position="332"/>
    </location>
</feature>
<reference evidence="3" key="2">
    <citation type="submission" date="2015-01" db="EMBL/GenBank/DDBJ databases">
        <title>Evolutionary Origins and Diversification of the Mycorrhizal Mutualists.</title>
        <authorList>
            <consortium name="DOE Joint Genome Institute"/>
            <consortium name="Mycorrhizal Genomics Consortium"/>
            <person name="Kohler A."/>
            <person name="Kuo A."/>
            <person name="Nagy L.G."/>
            <person name="Floudas D."/>
            <person name="Copeland A."/>
            <person name="Barry K.W."/>
            <person name="Cichocki N."/>
            <person name="Veneault-Fourrey C."/>
            <person name="LaButti K."/>
            <person name="Lindquist E.A."/>
            <person name="Lipzen A."/>
            <person name="Lundell T."/>
            <person name="Morin E."/>
            <person name="Murat C."/>
            <person name="Riley R."/>
            <person name="Ohm R."/>
            <person name="Sun H."/>
            <person name="Tunlid A."/>
            <person name="Henrissat B."/>
            <person name="Grigoriev I.V."/>
            <person name="Hibbett D.S."/>
            <person name="Martin F."/>
        </authorList>
    </citation>
    <scope>NUCLEOTIDE SEQUENCE [LARGE SCALE GENOMIC DNA]</scope>
    <source>
        <strain evidence="3">Foug A</strain>
    </source>
</reference>
<feature type="region of interest" description="Disordered" evidence="1">
    <location>
        <begin position="352"/>
        <end position="381"/>
    </location>
</feature>
<keyword evidence="3" id="KW-1185">Reference proteome</keyword>
<feature type="compositionally biased region" description="Low complexity" evidence="1">
    <location>
        <begin position="360"/>
        <end position="381"/>
    </location>
</feature>
<evidence type="ECO:0000313" key="3">
    <source>
        <dbReference type="Proteomes" id="UP000053989"/>
    </source>
</evidence>
<feature type="region of interest" description="Disordered" evidence="1">
    <location>
        <begin position="168"/>
        <end position="195"/>
    </location>
</feature>
<dbReference type="InParanoid" id="A0A0C2Z852"/>
<reference evidence="2 3" key="1">
    <citation type="submission" date="2014-04" db="EMBL/GenBank/DDBJ databases">
        <authorList>
            <consortium name="DOE Joint Genome Institute"/>
            <person name="Kuo A."/>
            <person name="Kohler A."/>
            <person name="Nagy L.G."/>
            <person name="Floudas D."/>
            <person name="Copeland A."/>
            <person name="Barry K.W."/>
            <person name="Cichocki N."/>
            <person name="Veneault-Fourrey C."/>
            <person name="LaButti K."/>
            <person name="Lindquist E.A."/>
            <person name="Lipzen A."/>
            <person name="Lundell T."/>
            <person name="Morin E."/>
            <person name="Murat C."/>
            <person name="Sun H."/>
            <person name="Tunlid A."/>
            <person name="Henrissat B."/>
            <person name="Grigoriev I.V."/>
            <person name="Hibbett D.S."/>
            <person name="Martin F."/>
            <person name="Nordberg H.P."/>
            <person name="Cantor M.N."/>
            <person name="Hua S.X."/>
        </authorList>
    </citation>
    <scope>NUCLEOTIDE SEQUENCE [LARGE SCALE GENOMIC DNA]</scope>
    <source>
        <strain evidence="2 3">Foug A</strain>
    </source>
</reference>
<feature type="region of interest" description="Disordered" evidence="1">
    <location>
        <begin position="318"/>
        <end position="339"/>
    </location>
</feature>
<gene>
    <name evidence="2" type="ORF">SCLCIDRAFT_1218867</name>
</gene>
<dbReference type="HOGENOM" id="CLU_039752_0_0_1"/>
<dbReference type="EMBL" id="KN822090">
    <property type="protein sequence ID" value="KIM58113.1"/>
    <property type="molecule type" value="Genomic_DNA"/>
</dbReference>
<accession>A0A0C2Z852</accession>
<evidence type="ECO:0000256" key="1">
    <source>
        <dbReference type="SAM" id="MobiDB-lite"/>
    </source>
</evidence>
<dbReference type="Proteomes" id="UP000053989">
    <property type="component" value="Unassembled WGS sequence"/>
</dbReference>
<dbReference type="OrthoDB" id="3228154at2759"/>